<accession>A0A7W9AKK1</accession>
<dbReference type="RefSeq" id="WP_184020411.1">
    <property type="nucleotide sequence ID" value="NZ_JACIJC010000005.1"/>
</dbReference>
<gene>
    <name evidence="1" type="ORF">FHS49_003219</name>
</gene>
<dbReference type="EMBL" id="JACIJC010000005">
    <property type="protein sequence ID" value="MBB5687191.1"/>
    <property type="molecule type" value="Genomic_DNA"/>
</dbReference>
<comment type="caution">
    <text evidence="1">The sequence shown here is derived from an EMBL/GenBank/DDBJ whole genome shotgun (WGS) entry which is preliminary data.</text>
</comment>
<dbReference type="SUPFAM" id="SSF51316">
    <property type="entry name" value="Mss4-like"/>
    <property type="match status" value="1"/>
</dbReference>
<organism evidence="1 2">
    <name type="scientific">Sphingobium boeckii</name>
    <dbReference type="NCBI Taxonomy" id="1082345"/>
    <lineage>
        <taxon>Bacteria</taxon>
        <taxon>Pseudomonadati</taxon>
        <taxon>Pseudomonadota</taxon>
        <taxon>Alphaproteobacteria</taxon>
        <taxon>Sphingomonadales</taxon>
        <taxon>Sphingomonadaceae</taxon>
        <taxon>Sphingobium</taxon>
    </lineage>
</organism>
<proteinExistence type="predicted"/>
<dbReference type="Proteomes" id="UP000549617">
    <property type="component" value="Unassembled WGS sequence"/>
</dbReference>
<keyword evidence="2" id="KW-1185">Reference proteome</keyword>
<protein>
    <recommendedName>
        <fullName evidence="3">Aldehyde-activating protein</fullName>
    </recommendedName>
</protein>
<name>A0A7W9AKK1_9SPHN</name>
<dbReference type="InterPro" id="IPR011057">
    <property type="entry name" value="Mss4-like_sf"/>
</dbReference>
<evidence type="ECO:0008006" key="3">
    <source>
        <dbReference type="Google" id="ProtNLM"/>
    </source>
</evidence>
<sequence>MNRTMTGGCQCGTPLGFAFPDGETVDLTVGSFDDPSHFRPVHHFGVESLHEAWIDTADLPRYRADEYDALNERWIRAIGTRPD</sequence>
<reference evidence="1 2" key="1">
    <citation type="submission" date="2020-08" db="EMBL/GenBank/DDBJ databases">
        <title>Genomic Encyclopedia of Type Strains, Phase IV (KMG-IV): sequencing the most valuable type-strain genomes for metagenomic binning, comparative biology and taxonomic classification.</title>
        <authorList>
            <person name="Goeker M."/>
        </authorList>
    </citation>
    <scope>NUCLEOTIDE SEQUENCE [LARGE SCALE GENOMIC DNA]</scope>
    <source>
        <strain evidence="1 2">DSM 25079</strain>
    </source>
</reference>
<evidence type="ECO:0000313" key="2">
    <source>
        <dbReference type="Proteomes" id="UP000549617"/>
    </source>
</evidence>
<evidence type="ECO:0000313" key="1">
    <source>
        <dbReference type="EMBL" id="MBB5687191.1"/>
    </source>
</evidence>
<dbReference type="AlphaFoldDB" id="A0A7W9AKK1"/>